<organism evidence="4 5">
    <name type="scientific">Candida oxycetoniae</name>
    <dbReference type="NCBI Taxonomy" id="497107"/>
    <lineage>
        <taxon>Eukaryota</taxon>
        <taxon>Fungi</taxon>
        <taxon>Dikarya</taxon>
        <taxon>Ascomycota</taxon>
        <taxon>Saccharomycotina</taxon>
        <taxon>Pichiomycetes</taxon>
        <taxon>Debaryomycetaceae</taxon>
        <taxon>Candida/Lodderomyces clade</taxon>
        <taxon>Candida</taxon>
    </lineage>
</organism>
<protein>
    <submittedName>
        <fullName evidence="4">Uncharacterized protein</fullName>
    </submittedName>
</protein>
<keyword evidence="5" id="KW-1185">Reference proteome</keyword>
<comment type="caution">
    <text evidence="4">The sequence shown here is derived from an EMBL/GenBank/DDBJ whole genome shotgun (WGS) entry which is preliminary data.</text>
</comment>
<comment type="similarity">
    <text evidence="1">Belongs to the CMC family.</text>
</comment>
<gene>
    <name evidence="4" type="ORF">KGF56_001379</name>
</gene>
<name>A0AAI9SZA8_9ASCO</name>
<evidence type="ECO:0000256" key="3">
    <source>
        <dbReference type="SAM" id="MobiDB-lite"/>
    </source>
</evidence>
<evidence type="ECO:0000313" key="4">
    <source>
        <dbReference type="EMBL" id="KAI3405772.2"/>
    </source>
</evidence>
<dbReference type="AlphaFoldDB" id="A0AAI9SZA8"/>
<feature type="compositionally biased region" description="Basic and acidic residues" evidence="3">
    <location>
        <begin position="199"/>
        <end position="210"/>
    </location>
</feature>
<dbReference type="RefSeq" id="XP_049181517.1">
    <property type="nucleotide sequence ID" value="XM_049322495.1"/>
</dbReference>
<dbReference type="Proteomes" id="UP001202479">
    <property type="component" value="Unassembled WGS sequence"/>
</dbReference>
<evidence type="ECO:0000256" key="2">
    <source>
        <dbReference type="ARBA" id="ARBA00023157"/>
    </source>
</evidence>
<evidence type="ECO:0000313" key="5">
    <source>
        <dbReference type="Proteomes" id="UP001202479"/>
    </source>
</evidence>
<proteinExistence type="inferred from homology"/>
<sequence length="240" mass="27326">MSYSRHDKKGFSDVELHTNPNLPSWIISPKEEKAIFERWRKKAFASCDELIKRYIECSNSYKSPLEAMSKCKEANAAIINRVTLKKQTLSSDTIERSEIVEQHSVACYNNIGQHLVAATDDRHYRPERDSGAMTSHNTIKRSDSVACYNNIEQHLVAATDDRHYRPERDSGAMTSHNTIKRSDSVACYNNIEQHLVAATDDRHYRPERDSGAMTSHNTIERSDSVACYNNSEQHFAAATD</sequence>
<dbReference type="Pfam" id="PF08583">
    <property type="entry name" value="Cmc1"/>
    <property type="match status" value="1"/>
</dbReference>
<reference evidence="4" key="1">
    <citation type="journal article" date="2022" name="DNA Res.">
        <title>Genome analysis of five recently described species of the CUG-Ser clade uncovers Candida theae as a new hybrid lineage with pathogenic potential in the Candida parapsilosis species complex.</title>
        <authorList>
            <person name="Mixao V."/>
            <person name="Del Olmo V."/>
            <person name="Hegedusova E."/>
            <person name="Saus E."/>
            <person name="Pryszcz L."/>
            <person name="Cillingova A."/>
            <person name="Nosek J."/>
            <person name="Gabaldon T."/>
        </authorList>
    </citation>
    <scope>NUCLEOTIDE SEQUENCE</scope>
    <source>
        <strain evidence="4">CBS 10844</strain>
    </source>
</reference>
<feature type="region of interest" description="Disordered" evidence="3">
    <location>
        <begin position="199"/>
        <end position="218"/>
    </location>
</feature>
<evidence type="ECO:0000256" key="1">
    <source>
        <dbReference type="ARBA" id="ARBA00007347"/>
    </source>
</evidence>
<keyword evidence="2" id="KW-1015">Disulfide bond</keyword>
<dbReference type="GeneID" id="73378996"/>
<dbReference type="EMBL" id="JAHUZD010000027">
    <property type="protein sequence ID" value="KAI3405772.2"/>
    <property type="molecule type" value="Genomic_DNA"/>
</dbReference>
<accession>A0AAI9SZA8</accession>
<dbReference type="InterPro" id="IPR013892">
    <property type="entry name" value="Cyt_c_biogenesis_Cmc1-like"/>
</dbReference>